<keyword evidence="2 3" id="KW-0539">Nucleus</keyword>
<reference evidence="6" key="1">
    <citation type="journal article" date="2021" name="bioRxiv">
        <title>Whole Genome Assembly and Annotation of Northern Wild Rice, Zizania palustris L., Supports a Whole Genome Duplication in the Zizania Genus.</title>
        <authorList>
            <person name="Haas M."/>
            <person name="Kono T."/>
            <person name="Macchietto M."/>
            <person name="Millas R."/>
            <person name="McGilp L."/>
            <person name="Shao M."/>
            <person name="Duquette J."/>
            <person name="Hirsch C.N."/>
            <person name="Kimball J."/>
        </authorList>
    </citation>
    <scope>NUCLEOTIDE SEQUENCE</scope>
    <source>
        <tissue evidence="6">Fresh leaf tissue</tissue>
    </source>
</reference>
<organism evidence="6 7">
    <name type="scientific">Zizania palustris</name>
    <name type="common">Northern wild rice</name>
    <dbReference type="NCBI Taxonomy" id="103762"/>
    <lineage>
        <taxon>Eukaryota</taxon>
        <taxon>Viridiplantae</taxon>
        <taxon>Streptophyta</taxon>
        <taxon>Embryophyta</taxon>
        <taxon>Tracheophyta</taxon>
        <taxon>Spermatophyta</taxon>
        <taxon>Magnoliopsida</taxon>
        <taxon>Liliopsida</taxon>
        <taxon>Poales</taxon>
        <taxon>Poaceae</taxon>
        <taxon>BOP clade</taxon>
        <taxon>Oryzoideae</taxon>
        <taxon>Oryzeae</taxon>
        <taxon>Zizaniinae</taxon>
        <taxon>Zizania</taxon>
    </lineage>
</organism>
<dbReference type="GO" id="GO:0005634">
    <property type="term" value="C:nucleus"/>
    <property type="evidence" value="ECO:0007669"/>
    <property type="project" value="UniProtKB-SubCell"/>
</dbReference>
<keyword evidence="7" id="KW-1185">Reference proteome</keyword>
<feature type="compositionally biased region" description="Acidic residues" evidence="4">
    <location>
        <begin position="163"/>
        <end position="177"/>
    </location>
</feature>
<proteinExistence type="inferred from homology"/>
<dbReference type="PANTHER" id="PTHR48452:SF1">
    <property type="entry name" value="FUSED COMPOUND LEAF 1"/>
    <property type="match status" value="1"/>
</dbReference>
<evidence type="ECO:0000313" key="6">
    <source>
        <dbReference type="EMBL" id="KAG8062095.1"/>
    </source>
</evidence>
<dbReference type="PROSITE" id="PS51213">
    <property type="entry name" value="ELK"/>
    <property type="match status" value="1"/>
</dbReference>
<dbReference type="SMART" id="SM01188">
    <property type="entry name" value="ELK"/>
    <property type="match status" value="1"/>
</dbReference>
<feature type="non-terminal residue" evidence="6">
    <location>
        <position position="1"/>
    </location>
</feature>
<dbReference type="Pfam" id="PF03791">
    <property type="entry name" value="KNOX2"/>
    <property type="match status" value="1"/>
</dbReference>
<reference evidence="6" key="2">
    <citation type="submission" date="2021-02" db="EMBL/GenBank/DDBJ databases">
        <authorList>
            <person name="Kimball J.A."/>
            <person name="Haas M.W."/>
            <person name="Macchietto M."/>
            <person name="Kono T."/>
            <person name="Duquette J."/>
            <person name="Shao M."/>
        </authorList>
    </citation>
    <scope>NUCLEOTIDE SEQUENCE</scope>
    <source>
        <tissue evidence="6">Fresh leaf tissue</tissue>
    </source>
</reference>
<gene>
    <name evidence="6" type="ORF">GUJ93_ZPchr0003g16721</name>
</gene>
<comment type="caution">
    <text evidence="6">The sequence shown here is derived from an EMBL/GenBank/DDBJ whole genome shotgun (WGS) entry which is preliminary data.</text>
</comment>
<dbReference type="InterPro" id="IPR005539">
    <property type="entry name" value="ELK_dom"/>
</dbReference>
<dbReference type="PANTHER" id="PTHR48452">
    <property type="entry name" value="FUSED COMPOUND LEAF 1"/>
    <property type="match status" value="1"/>
</dbReference>
<dbReference type="OrthoDB" id="10056939at2759"/>
<dbReference type="InterPro" id="IPR005540">
    <property type="entry name" value="KNOX1"/>
</dbReference>
<evidence type="ECO:0000256" key="4">
    <source>
        <dbReference type="SAM" id="MobiDB-lite"/>
    </source>
</evidence>
<dbReference type="InterPro" id="IPR005541">
    <property type="entry name" value="KNOX2"/>
</dbReference>
<evidence type="ECO:0000256" key="1">
    <source>
        <dbReference type="ARBA" id="ARBA00004123"/>
    </source>
</evidence>
<dbReference type="AlphaFoldDB" id="A0A8J5SKF1"/>
<dbReference type="Proteomes" id="UP000729402">
    <property type="component" value="Unassembled WGS sequence"/>
</dbReference>
<dbReference type="GO" id="GO:0003677">
    <property type="term" value="F:DNA binding"/>
    <property type="evidence" value="ECO:0007669"/>
    <property type="project" value="InterPro"/>
</dbReference>
<evidence type="ECO:0000256" key="3">
    <source>
        <dbReference type="PROSITE-ProRule" id="PRU00559"/>
    </source>
</evidence>
<evidence type="ECO:0000259" key="5">
    <source>
        <dbReference type="PROSITE" id="PS51213"/>
    </source>
</evidence>
<accession>A0A8J5SKF1</accession>
<dbReference type="Pfam" id="PF03790">
    <property type="entry name" value="KNOX1"/>
    <property type="match status" value="1"/>
</dbReference>
<feature type="region of interest" description="Disordered" evidence="4">
    <location>
        <begin position="159"/>
        <end position="197"/>
    </location>
</feature>
<comment type="similarity">
    <text evidence="3">Belongs to the TALE/KNOX homeobox family.</text>
</comment>
<comment type="subcellular location">
    <subcellularLocation>
        <location evidence="1 3">Nucleus</location>
    </subcellularLocation>
</comment>
<dbReference type="SMART" id="SM01256">
    <property type="entry name" value="KNOX2"/>
    <property type="match status" value="1"/>
</dbReference>
<protein>
    <recommendedName>
        <fullName evidence="5">ELK domain-containing protein</fullName>
    </recommendedName>
</protein>
<dbReference type="EMBL" id="JAAALK010000286">
    <property type="protein sequence ID" value="KAG8062095.1"/>
    <property type="molecule type" value="Genomic_DNA"/>
</dbReference>
<sequence>MEQLHHLLASGSKQASTAIPFFLALDHTPNSPPVMPPPAPFALDDPRPPPKQSSHGSNGYEAIKAKIILHPLYPSLLRAFVDCRKIGAPLDVAGRLSSITDELSSDDRPDEGQPADPELDQFMETYCYMLARYGQELARPIQEADDFFRSMDAQIDSLSLDDNSCEGGDDSSEDEQEAVGMAAAAGSPENAAGNEDAEQKRHILNKYRGYMSSLWRELSKKKKKKGHLPRDARDKLLQWWHLHYRWPYPS</sequence>
<dbReference type="SMART" id="SM01255">
    <property type="entry name" value="KNOX1"/>
    <property type="match status" value="1"/>
</dbReference>
<feature type="domain" description="ELK" evidence="5">
    <location>
        <begin position="198"/>
        <end position="218"/>
    </location>
</feature>
<evidence type="ECO:0000256" key="2">
    <source>
        <dbReference type="ARBA" id="ARBA00023242"/>
    </source>
</evidence>
<feature type="compositionally biased region" description="Low complexity" evidence="4">
    <location>
        <begin position="182"/>
        <end position="194"/>
    </location>
</feature>
<feature type="region of interest" description="Disordered" evidence="4">
    <location>
        <begin position="33"/>
        <end position="58"/>
    </location>
</feature>
<name>A0A8J5SKF1_ZIZPA</name>
<evidence type="ECO:0000313" key="7">
    <source>
        <dbReference type="Proteomes" id="UP000729402"/>
    </source>
</evidence>